<feature type="domain" description="SnoaL-like" evidence="1">
    <location>
        <begin position="10"/>
        <end position="116"/>
    </location>
</feature>
<dbReference type="RefSeq" id="WP_339091697.1">
    <property type="nucleotide sequence ID" value="NZ_LR743507.1"/>
</dbReference>
<dbReference type="InterPro" id="IPR037401">
    <property type="entry name" value="SnoaL-like"/>
</dbReference>
<dbReference type="Pfam" id="PF12680">
    <property type="entry name" value="SnoaL_2"/>
    <property type="match status" value="1"/>
</dbReference>
<dbReference type="Gene3D" id="3.10.450.50">
    <property type="match status" value="1"/>
</dbReference>
<dbReference type="PANTHER" id="PTHR41252">
    <property type="entry name" value="BLR2505 PROTEIN"/>
    <property type="match status" value="1"/>
</dbReference>
<evidence type="ECO:0000259" key="1">
    <source>
        <dbReference type="Pfam" id="PF12680"/>
    </source>
</evidence>
<organism evidence="2">
    <name type="scientific">Variovorax paradoxus</name>
    <dbReference type="NCBI Taxonomy" id="34073"/>
    <lineage>
        <taxon>Bacteria</taxon>
        <taxon>Pseudomonadati</taxon>
        <taxon>Pseudomonadota</taxon>
        <taxon>Betaproteobacteria</taxon>
        <taxon>Burkholderiales</taxon>
        <taxon>Comamonadaceae</taxon>
        <taxon>Variovorax</taxon>
    </lineage>
</organism>
<reference evidence="2" key="1">
    <citation type="submission" date="2019-12" db="EMBL/GenBank/DDBJ databases">
        <authorList>
            <person name="Cremers G."/>
        </authorList>
    </citation>
    <scope>NUCLEOTIDE SEQUENCE</scope>
    <source>
        <strain evidence="2">Vvax</strain>
    </source>
</reference>
<proteinExistence type="predicted"/>
<name>A0A679J829_VARPD</name>
<dbReference type="InterPro" id="IPR032710">
    <property type="entry name" value="NTF2-like_dom_sf"/>
</dbReference>
<dbReference type="EMBL" id="LR743507">
    <property type="protein sequence ID" value="CAA2107271.1"/>
    <property type="molecule type" value="Genomic_DNA"/>
</dbReference>
<accession>A0A679J829</accession>
<dbReference type="SUPFAM" id="SSF54427">
    <property type="entry name" value="NTF2-like"/>
    <property type="match status" value="1"/>
</dbReference>
<protein>
    <recommendedName>
        <fullName evidence="1">SnoaL-like domain-containing protein</fullName>
    </recommendedName>
</protein>
<evidence type="ECO:0000313" key="2">
    <source>
        <dbReference type="EMBL" id="CAA2107271.1"/>
    </source>
</evidence>
<dbReference type="AlphaFoldDB" id="A0A679J829"/>
<sequence>MNTIDNKALVRHIHAELDKGNGSVFVDSLAEDASWKLEGSTAWSRTYVGKKAIREELLAPLFAQFAGPYASKTERIIAEGDRVVVLFSGDVSTKAGKRYNNRYCYVYRLEGGKVKELTEYFDTALVQEALDAPSMQSTPAVVATAHAG</sequence>
<dbReference type="PANTHER" id="PTHR41252:SF1">
    <property type="entry name" value="BLR2505 PROTEIN"/>
    <property type="match status" value="1"/>
</dbReference>
<gene>
    <name evidence="2" type="ORF">VVAX_04153</name>
</gene>